<name>A0A0E9RYQ1_ANGAN</name>
<reference evidence="1" key="1">
    <citation type="submission" date="2014-11" db="EMBL/GenBank/DDBJ databases">
        <authorList>
            <person name="Amaro Gonzalez C."/>
        </authorList>
    </citation>
    <scope>NUCLEOTIDE SEQUENCE</scope>
</reference>
<dbReference type="AlphaFoldDB" id="A0A0E9RYQ1"/>
<dbReference type="EMBL" id="GBXM01074555">
    <property type="protein sequence ID" value="JAH34022.1"/>
    <property type="molecule type" value="Transcribed_RNA"/>
</dbReference>
<proteinExistence type="predicted"/>
<reference evidence="1" key="2">
    <citation type="journal article" date="2015" name="Fish Shellfish Immunol.">
        <title>Early steps in the European eel (Anguilla anguilla)-Vibrio vulnificus interaction in the gills: Role of the RtxA13 toxin.</title>
        <authorList>
            <person name="Callol A."/>
            <person name="Pajuelo D."/>
            <person name="Ebbesson L."/>
            <person name="Teles M."/>
            <person name="MacKenzie S."/>
            <person name="Amaro C."/>
        </authorList>
    </citation>
    <scope>NUCLEOTIDE SEQUENCE</scope>
</reference>
<accession>A0A0E9RYQ1</accession>
<evidence type="ECO:0000313" key="1">
    <source>
        <dbReference type="EMBL" id="JAH34022.1"/>
    </source>
</evidence>
<protein>
    <submittedName>
        <fullName evidence="1">Uncharacterized protein</fullName>
    </submittedName>
</protein>
<organism evidence="1">
    <name type="scientific">Anguilla anguilla</name>
    <name type="common">European freshwater eel</name>
    <name type="synonym">Muraena anguilla</name>
    <dbReference type="NCBI Taxonomy" id="7936"/>
    <lineage>
        <taxon>Eukaryota</taxon>
        <taxon>Metazoa</taxon>
        <taxon>Chordata</taxon>
        <taxon>Craniata</taxon>
        <taxon>Vertebrata</taxon>
        <taxon>Euteleostomi</taxon>
        <taxon>Actinopterygii</taxon>
        <taxon>Neopterygii</taxon>
        <taxon>Teleostei</taxon>
        <taxon>Anguilliformes</taxon>
        <taxon>Anguillidae</taxon>
        <taxon>Anguilla</taxon>
    </lineage>
</organism>
<sequence>MKWCTMATHIQSDWISHHISTVSIIHLHHSLVS</sequence>